<dbReference type="PANTHER" id="PTHR14939">
    <property type="entry name" value="F-BOX ONLY PROTEIN 22"/>
    <property type="match status" value="1"/>
</dbReference>
<protein>
    <recommendedName>
        <fullName evidence="1">F-box domain-containing protein</fullName>
    </recommendedName>
</protein>
<reference evidence="2 3" key="1">
    <citation type="submission" date="2024-01" db="EMBL/GenBank/DDBJ databases">
        <title>Genome assemblies of Stephania.</title>
        <authorList>
            <person name="Yang L."/>
        </authorList>
    </citation>
    <scope>NUCLEOTIDE SEQUENCE [LARGE SCALE GENOMIC DNA]</scope>
    <source>
        <strain evidence="2">JXDWG</strain>
        <tissue evidence="2">Leaf</tissue>
    </source>
</reference>
<dbReference type="InterPro" id="IPR001810">
    <property type="entry name" value="F-box_dom"/>
</dbReference>
<dbReference type="GO" id="GO:0000209">
    <property type="term" value="P:protein polyubiquitination"/>
    <property type="evidence" value="ECO:0007669"/>
    <property type="project" value="TreeGrafter"/>
</dbReference>
<dbReference type="Pfam" id="PF00646">
    <property type="entry name" value="F-box"/>
    <property type="match status" value="1"/>
</dbReference>
<comment type="caution">
    <text evidence="2">The sequence shown here is derived from an EMBL/GenBank/DDBJ whole genome shotgun (WGS) entry which is preliminary data.</text>
</comment>
<evidence type="ECO:0000313" key="3">
    <source>
        <dbReference type="Proteomes" id="UP001419268"/>
    </source>
</evidence>
<evidence type="ECO:0000259" key="1">
    <source>
        <dbReference type="Pfam" id="PF00646"/>
    </source>
</evidence>
<dbReference type="SUPFAM" id="SSF81383">
    <property type="entry name" value="F-box domain"/>
    <property type="match status" value="1"/>
</dbReference>
<evidence type="ECO:0000313" key="2">
    <source>
        <dbReference type="EMBL" id="KAK9119476.1"/>
    </source>
</evidence>
<dbReference type="Proteomes" id="UP001419268">
    <property type="component" value="Unassembled WGS sequence"/>
</dbReference>
<feature type="domain" description="F-box" evidence="1">
    <location>
        <begin position="17"/>
        <end position="52"/>
    </location>
</feature>
<name>A0AAP0IRP1_9MAGN</name>
<dbReference type="EMBL" id="JBBNAG010000007">
    <property type="protein sequence ID" value="KAK9119476.1"/>
    <property type="molecule type" value="Genomic_DNA"/>
</dbReference>
<dbReference type="InterPro" id="IPR036047">
    <property type="entry name" value="F-box-like_dom_sf"/>
</dbReference>
<dbReference type="GO" id="GO:0032436">
    <property type="term" value="P:positive regulation of proteasomal ubiquitin-dependent protein catabolic process"/>
    <property type="evidence" value="ECO:0007669"/>
    <property type="project" value="TreeGrafter"/>
</dbReference>
<dbReference type="PANTHER" id="PTHR14939:SF5">
    <property type="entry name" value="F-BOX ONLY PROTEIN 22"/>
    <property type="match status" value="1"/>
</dbReference>
<keyword evidence="3" id="KW-1185">Reference proteome</keyword>
<dbReference type="AlphaFoldDB" id="A0AAP0IRP1"/>
<accession>A0AAP0IRP1</accession>
<sequence>MEDPPLKKGSKEVGIGSICDDAMQEILSRLPAKSFAYAACVCSCWSRVCARVLSRPKLISVLSVMHLRGRNDGKFAQVDRAIDKAIDKVLAEPIRPHFAIAFARHRDTLNMIHDRIRQRLGSGVTIIVNKTRGIIGASAVTDEVTEVKYIENDPLSIGIVLMVGYVPGLRVSVVPFANLPWEKPPLESAIDQFVTDIKDFTASVSGCSSPVGIMVFMGKCVDTKLVLEKLDYAMSKDTAIVGDEESLFFLYNNGAAKGKKEKGQMCGAFLVALVFAKEKENSHGEYQFSVALSTGISPVGPVYKDVRVLYRTLVANGPEWTTTTALTARREGPVEMIGSQRMIHDLVNEDLYVGFVRQRKRCIGSEEAQWISYVALHKVNKADGDHLVVKGGGIETGDQFQFYRPDPKFALMSRNNVLECFKALKLGGFSKLEIAKSNSGNRAAEVFGGLVFSCSGRGEAFFQWPDVDSSALTESFPGLPIGGMFCSSLIGRSTVAVQGAPVNCLLHVYCTAYLLMLYLPKLP</sequence>
<proteinExistence type="predicted"/>
<organism evidence="2 3">
    <name type="scientific">Stephania cephalantha</name>
    <dbReference type="NCBI Taxonomy" id="152367"/>
    <lineage>
        <taxon>Eukaryota</taxon>
        <taxon>Viridiplantae</taxon>
        <taxon>Streptophyta</taxon>
        <taxon>Embryophyta</taxon>
        <taxon>Tracheophyta</taxon>
        <taxon>Spermatophyta</taxon>
        <taxon>Magnoliopsida</taxon>
        <taxon>Ranunculales</taxon>
        <taxon>Menispermaceae</taxon>
        <taxon>Menispermoideae</taxon>
        <taxon>Cissampelideae</taxon>
        <taxon>Stephania</taxon>
    </lineage>
</organism>
<gene>
    <name evidence="2" type="ORF">Scep_017569</name>
</gene>